<evidence type="ECO:0000313" key="6">
    <source>
        <dbReference type="EMBL" id="RHM42250.1"/>
    </source>
</evidence>
<keyword evidence="4" id="KW-0676">Redox-active center</keyword>
<reference evidence="6 7" key="1">
    <citation type="submission" date="2018-08" db="EMBL/GenBank/DDBJ databases">
        <title>A genome reference for cultivated species of the human gut microbiota.</title>
        <authorList>
            <person name="Zou Y."/>
            <person name="Xue W."/>
            <person name="Luo G."/>
        </authorList>
    </citation>
    <scope>NUCLEOTIDE SEQUENCE [LARGE SCALE GENOMIC DNA]</scope>
    <source>
        <strain evidence="6 7">AF34-33</strain>
    </source>
</reference>
<dbReference type="Proteomes" id="UP000286038">
    <property type="component" value="Unassembled WGS sequence"/>
</dbReference>
<name>A0A415QGT9_9BACT</name>
<dbReference type="CDD" id="cd02947">
    <property type="entry name" value="TRX_family"/>
    <property type="match status" value="1"/>
</dbReference>
<dbReference type="Gene3D" id="3.40.30.10">
    <property type="entry name" value="Glutaredoxin"/>
    <property type="match status" value="1"/>
</dbReference>
<keyword evidence="1" id="KW-0813">Transport</keyword>
<proteinExistence type="predicted"/>
<evidence type="ECO:0000256" key="4">
    <source>
        <dbReference type="ARBA" id="ARBA00023284"/>
    </source>
</evidence>
<protein>
    <submittedName>
        <fullName evidence="6">Thioredoxin</fullName>
    </submittedName>
</protein>
<evidence type="ECO:0000259" key="5">
    <source>
        <dbReference type="PROSITE" id="PS51352"/>
    </source>
</evidence>
<dbReference type="RefSeq" id="WP_118450237.1">
    <property type="nucleotide sequence ID" value="NZ_CABJDM010000013.1"/>
</dbReference>
<keyword evidence="3" id="KW-1015">Disulfide bond</keyword>
<dbReference type="PANTHER" id="PTHR45663">
    <property type="entry name" value="GEO12009P1"/>
    <property type="match status" value="1"/>
</dbReference>
<dbReference type="SUPFAM" id="SSF52833">
    <property type="entry name" value="Thioredoxin-like"/>
    <property type="match status" value="1"/>
</dbReference>
<evidence type="ECO:0000256" key="2">
    <source>
        <dbReference type="ARBA" id="ARBA00022982"/>
    </source>
</evidence>
<keyword evidence="2" id="KW-0249">Electron transport</keyword>
<comment type="caution">
    <text evidence="6">The sequence shown here is derived from an EMBL/GenBank/DDBJ whole genome shotgun (WGS) entry which is preliminary data.</text>
</comment>
<evidence type="ECO:0000256" key="3">
    <source>
        <dbReference type="ARBA" id="ARBA00023157"/>
    </source>
</evidence>
<dbReference type="EMBL" id="QRPV01000013">
    <property type="protein sequence ID" value="RHM42250.1"/>
    <property type="molecule type" value="Genomic_DNA"/>
</dbReference>
<dbReference type="InterPro" id="IPR013766">
    <property type="entry name" value="Thioredoxin_domain"/>
</dbReference>
<dbReference type="PANTHER" id="PTHR45663:SF11">
    <property type="entry name" value="GEO12009P1"/>
    <property type="match status" value="1"/>
</dbReference>
<dbReference type="AlphaFoldDB" id="A0A415QGT9"/>
<dbReference type="Pfam" id="PF00085">
    <property type="entry name" value="Thioredoxin"/>
    <property type="match status" value="1"/>
</dbReference>
<dbReference type="GO" id="GO:0005737">
    <property type="term" value="C:cytoplasm"/>
    <property type="evidence" value="ECO:0007669"/>
    <property type="project" value="TreeGrafter"/>
</dbReference>
<dbReference type="InterPro" id="IPR017937">
    <property type="entry name" value="Thioredoxin_CS"/>
</dbReference>
<dbReference type="GO" id="GO:0015035">
    <property type="term" value="F:protein-disulfide reductase activity"/>
    <property type="evidence" value="ECO:0007669"/>
    <property type="project" value="TreeGrafter"/>
</dbReference>
<evidence type="ECO:0000313" key="7">
    <source>
        <dbReference type="Proteomes" id="UP000286038"/>
    </source>
</evidence>
<feature type="domain" description="Thioredoxin" evidence="5">
    <location>
        <begin position="1"/>
        <end position="153"/>
    </location>
</feature>
<accession>A0A415QGT9</accession>
<gene>
    <name evidence="6" type="ORF">DWZ68_11305</name>
</gene>
<sequence>MIRKDFMIICFTLFMGWSILGYGQGIQFFKGTFDEALAKAKQENKLVFVDFYAEWCGPCKQMAEKVFVDKEVGEFMNNRFICMQIDVEKEGWQKETMGKFNVTVLPTLIFFKPDATVVSRLAGIREKTDFLNGAKVACGEQLSFEKLYDRAKSKKDLIDMQLVLRQAPEAVGGMQGMEAQKWMVRVEKMYAEYVKMKMGADFINKEDLQLVQTFNKKNEKDNAVMEFIARNLKTYMNKLGEAPGILMVEYNNAVIEQLAKAGKEEYKKYLERINGDLESAYAVMHTGVLTPYEKFKYYYDGMYLLAYKKDVDAFVQLMNKYLAALGDQVGANEYGEIAQNMYVMSKGKLNKEQFEQVKNWLVKAMQFEGTGIIDRINFVTMLGDTYKALKQYEQAKDAYNQGYMEALRIENKMRSAQIQMIMKQKLEALELVK</sequence>
<dbReference type="PRINTS" id="PR00421">
    <property type="entry name" value="THIOREDOXIN"/>
</dbReference>
<dbReference type="InterPro" id="IPR036249">
    <property type="entry name" value="Thioredoxin-like_sf"/>
</dbReference>
<organism evidence="6 7">
    <name type="scientific">Butyricimonas virosa</name>
    <dbReference type="NCBI Taxonomy" id="544645"/>
    <lineage>
        <taxon>Bacteria</taxon>
        <taxon>Pseudomonadati</taxon>
        <taxon>Bacteroidota</taxon>
        <taxon>Bacteroidia</taxon>
        <taxon>Bacteroidales</taxon>
        <taxon>Odoribacteraceae</taxon>
        <taxon>Butyricimonas</taxon>
    </lineage>
</organism>
<dbReference type="PROSITE" id="PS00194">
    <property type="entry name" value="THIOREDOXIN_1"/>
    <property type="match status" value="1"/>
</dbReference>
<dbReference type="PROSITE" id="PS51352">
    <property type="entry name" value="THIOREDOXIN_2"/>
    <property type="match status" value="1"/>
</dbReference>
<evidence type="ECO:0000256" key="1">
    <source>
        <dbReference type="ARBA" id="ARBA00022448"/>
    </source>
</evidence>